<name>Q0ZP03_9CBAC</name>
<dbReference type="GeneID" id="4179130"/>
<organism evidence="1 2">
    <name type="scientific">Neodiprion abietis nucleopolyhedrovirus</name>
    <dbReference type="NCBI Taxonomy" id="204507"/>
    <lineage>
        <taxon>Viruses</taxon>
        <taxon>Viruses incertae sedis</taxon>
        <taxon>Naldaviricetes</taxon>
        <taxon>Lefavirales</taxon>
        <taxon>Baculoviridae</taxon>
        <taxon>Gammabaculovirus</taxon>
        <taxon>Gammabaculovirus neabietis</taxon>
    </lineage>
</organism>
<dbReference type="KEGG" id="vg:4179130"/>
<evidence type="ECO:0000313" key="1">
    <source>
        <dbReference type="EMBL" id="ABC74951.1"/>
    </source>
</evidence>
<protein>
    <submittedName>
        <fullName evidence="1">Uncharacterized protein</fullName>
    </submittedName>
</protein>
<proteinExistence type="predicted"/>
<dbReference type="RefSeq" id="YP_667925.1">
    <property type="nucleotide sequence ID" value="NC_008252.1"/>
</dbReference>
<reference evidence="1 2" key="1">
    <citation type="journal article" date="2006" name="J. Virol.">
        <title>Sequence analysis and organization of the Neodiprion abietis nucleopolyhedrovirus genome.</title>
        <authorList>
            <person name="Duffy S.P."/>
            <person name="Young A.M."/>
            <person name="Morin B."/>
            <person name="Lucarotti C.J."/>
            <person name="Koop B.F."/>
            <person name="Levin D.B."/>
        </authorList>
    </citation>
    <scope>NUCLEOTIDE SEQUENCE [LARGE SCALE GENOMIC DNA]</scope>
</reference>
<dbReference type="EMBL" id="DQ317692">
    <property type="protein sequence ID" value="ABC74951.1"/>
    <property type="molecule type" value="Genomic_DNA"/>
</dbReference>
<keyword evidence="2" id="KW-1185">Reference proteome</keyword>
<sequence>MWNLQEVCKNNESWHLIRLIFEYVDPLTKWNILYHGPTHFDWQQILCPYNKLVVHNLTTYKNLCKTLSTRVHVNLYCAPDDKTTLLKMLSKLTSVTTLHLHVEAMSTLFINFFQQQNTFDNLEYLVIGACANQFFKIAYKNKKLNAFGIEYYARTIEPLSPHNITYFYDIFKFITTLDNTVYLTRLLCEDNHDFTRFWFHNKNIVFDQKLYKTFRCETIKSLYFAILMLTNHRVIPKKNIDKFKINESKIMYNNYVKIMMCQNKK</sequence>
<accession>Q0ZP03</accession>
<dbReference type="Proteomes" id="UP000242804">
    <property type="component" value="Segment"/>
</dbReference>
<evidence type="ECO:0000313" key="2">
    <source>
        <dbReference type="Proteomes" id="UP000242804"/>
    </source>
</evidence>
<dbReference type="OrthoDB" id="19981at10239"/>